<accession>A0A837G1P0</accession>
<evidence type="ECO:0000313" key="1">
    <source>
        <dbReference type="EMBL" id="KJY68479.1"/>
    </source>
</evidence>
<sequence length="266" mass="29554">MKKIILASLPLLMVGCTTLDSTSDFTDAVKRVESKQNYQIIVGKSLTPDALEVNGSQLVKSSLELNYVTPTQKKNVPDSFIKMELQYFKNYNEFKTVMVEGSNKEVALKPYAASAETCSDVCTQTQYVRFPVSSQLLAQQPYQDLKFDVTASNANNITFSIPSGYIEAIVNSANSNVAPAVVAAPVAAATPVAHSSSSKAIEMTQYWFEQTPKEQRDDLLSWAVENRNSTKLTLTTDSKQQEMFGYWYGKATKEERKAVIKQLLEL</sequence>
<protein>
    <submittedName>
        <fullName evidence="1">VvgS protein</fullName>
    </submittedName>
</protein>
<dbReference type="RefSeq" id="WP_045987120.1">
    <property type="nucleotide sequence ID" value="NZ_CP063051.1"/>
</dbReference>
<proteinExistence type="predicted"/>
<gene>
    <name evidence="1" type="ORF">TW71_20610</name>
</gene>
<reference evidence="1" key="1">
    <citation type="journal article" date="2015" name="BMC Genomics">
        <title>Genome mining reveals unlocked bioactive potential of marine Gram-negative bacteria.</title>
        <authorList>
            <person name="Machado H."/>
            <person name="Sonnenschein E.C."/>
            <person name="Melchiorsen J."/>
            <person name="Gram L."/>
        </authorList>
    </citation>
    <scope>NUCLEOTIDE SEQUENCE</scope>
    <source>
        <strain evidence="1">S2052</strain>
    </source>
</reference>
<dbReference type="EMBL" id="JXXR01000022">
    <property type="protein sequence ID" value="KJY68479.1"/>
    <property type="molecule type" value="Genomic_DNA"/>
</dbReference>
<dbReference type="PROSITE" id="PS51257">
    <property type="entry name" value="PROKAR_LIPOPROTEIN"/>
    <property type="match status" value="1"/>
</dbReference>
<comment type="caution">
    <text evidence="1">The sequence shown here is derived from an EMBL/GenBank/DDBJ whole genome shotgun (WGS) entry which is preliminary data.</text>
</comment>
<name>A0A837G1P0_9VIBR</name>
<organism evidence="1">
    <name type="scientific">Vibrio coralliilyticus</name>
    <dbReference type="NCBI Taxonomy" id="190893"/>
    <lineage>
        <taxon>Bacteria</taxon>
        <taxon>Pseudomonadati</taxon>
        <taxon>Pseudomonadota</taxon>
        <taxon>Gammaproteobacteria</taxon>
        <taxon>Vibrionales</taxon>
        <taxon>Vibrionaceae</taxon>
        <taxon>Vibrio</taxon>
    </lineage>
</organism>
<dbReference type="AlphaFoldDB" id="A0A837G1P0"/>